<dbReference type="Proteomes" id="UP000218209">
    <property type="component" value="Unassembled WGS sequence"/>
</dbReference>
<evidence type="ECO:0000313" key="1">
    <source>
        <dbReference type="EMBL" id="OSX79377.1"/>
    </source>
</evidence>
<protein>
    <submittedName>
        <fullName evidence="1">Uncharacterized protein</fullName>
    </submittedName>
</protein>
<keyword evidence="2" id="KW-1185">Reference proteome</keyword>
<dbReference type="EMBL" id="KV918792">
    <property type="protein sequence ID" value="OSX79377.1"/>
    <property type="molecule type" value="Genomic_DNA"/>
</dbReference>
<evidence type="ECO:0000313" key="2">
    <source>
        <dbReference type="Proteomes" id="UP000218209"/>
    </source>
</evidence>
<reference evidence="1 2" key="1">
    <citation type="submission" date="2017-03" db="EMBL/GenBank/DDBJ databases">
        <title>WGS assembly of Porphyra umbilicalis.</title>
        <authorList>
            <person name="Brawley S.H."/>
            <person name="Blouin N.A."/>
            <person name="Ficko-Blean E."/>
            <person name="Wheeler G.L."/>
            <person name="Lohr M."/>
            <person name="Goodson H.V."/>
            <person name="Jenkins J.W."/>
            <person name="Blaby-Haas C.E."/>
            <person name="Helliwell K.E."/>
            <person name="Chan C."/>
            <person name="Marriage T."/>
            <person name="Bhattacharya D."/>
            <person name="Klein A.S."/>
            <person name="Badis Y."/>
            <person name="Brodie J."/>
            <person name="Cao Y."/>
            <person name="Collen J."/>
            <person name="Dittami S.M."/>
            <person name="Gachon C.M."/>
            <person name="Green B.R."/>
            <person name="Karpowicz S."/>
            <person name="Kim J.W."/>
            <person name="Kudahl U."/>
            <person name="Lin S."/>
            <person name="Michel G."/>
            <person name="Mittag M."/>
            <person name="Olson B.J."/>
            <person name="Pangilinan J."/>
            <person name="Peng Y."/>
            <person name="Qiu H."/>
            <person name="Shu S."/>
            <person name="Singer J.T."/>
            <person name="Smith A.G."/>
            <person name="Sprecher B.N."/>
            <person name="Wagner V."/>
            <person name="Wang W."/>
            <person name="Wang Z.-Y."/>
            <person name="Yan J."/>
            <person name="Yarish C."/>
            <person name="Zoeuner-Riek S."/>
            <person name="Zhuang Y."/>
            <person name="Zou Y."/>
            <person name="Lindquist E.A."/>
            <person name="Grimwood J."/>
            <person name="Barry K."/>
            <person name="Rokhsar D.S."/>
            <person name="Schmutz J."/>
            <person name="Stiller J.W."/>
            <person name="Grossman A.R."/>
            <person name="Prochnik S.E."/>
        </authorList>
    </citation>
    <scope>NUCLEOTIDE SEQUENCE [LARGE SCALE GENOMIC DNA]</scope>
    <source>
        <strain evidence="1">4086291</strain>
    </source>
</reference>
<dbReference type="AlphaFoldDB" id="A0A1X6PET4"/>
<accession>A0A1X6PET4</accession>
<dbReference type="EMBL" id="KV918792">
    <property type="protein sequence ID" value="OSX79376.1"/>
    <property type="molecule type" value="Genomic_DNA"/>
</dbReference>
<name>A0A1X6PET4_PORUM</name>
<proteinExistence type="predicted"/>
<gene>
    <name evidence="1" type="ORF">BU14_0079s0020</name>
</gene>
<sequence>MAFVSAPALTFRSATARSCRVGARTAAPATHPAQARAAALRMAAADAPASSEDVESLGDAAVAAFERGIAGAVSARRHADPKVAVRTMLTRLLEADGPLNLTTLGIIRLNVSEADFMKLTEASPRLLWVDSYRREVHVAEEGYAAAMRRWLDANK</sequence>
<organism evidence="1 2">
    <name type="scientific">Porphyra umbilicalis</name>
    <name type="common">Purple laver</name>
    <name type="synonym">Red alga</name>
    <dbReference type="NCBI Taxonomy" id="2786"/>
    <lineage>
        <taxon>Eukaryota</taxon>
        <taxon>Rhodophyta</taxon>
        <taxon>Bangiophyceae</taxon>
        <taxon>Bangiales</taxon>
        <taxon>Bangiaceae</taxon>
        <taxon>Porphyra</taxon>
    </lineage>
</organism>